<keyword evidence="4" id="KW-1185">Reference proteome</keyword>
<reference evidence="4" key="1">
    <citation type="submission" date="2017-04" db="EMBL/GenBank/DDBJ databases">
        <authorList>
            <person name="Varghese N."/>
            <person name="Submissions S."/>
        </authorList>
    </citation>
    <scope>NUCLEOTIDE SEQUENCE [LARGE SCALE GENOMIC DNA]</scope>
    <source>
        <strain evidence="4">USBA 82</strain>
    </source>
</reference>
<feature type="transmembrane region" description="Helical" evidence="1">
    <location>
        <begin position="356"/>
        <end position="372"/>
    </location>
</feature>
<accession>A0A1X7L9F2</accession>
<evidence type="ECO:0000313" key="3">
    <source>
        <dbReference type="EMBL" id="SMG49799.1"/>
    </source>
</evidence>
<evidence type="ECO:0000259" key="2">
    <source>
        <dbReference type="Pfam" id="PF06808"/>
    </source>
</evidence>
<dbReference type="AlphaFoldDB" id="A0A1X7L9F2"/>
<feature type="transmembrane region" description="Helical" evidence="1">
    <location>
        <begin position="293"/>
        <end position="310"/>
    </location>
</feature>
<feature type="transmembrane region" description="Helical" evidence="1">
    <location>
        <begin position="595"/>
        <end position="614"/>
    </location>
</feature>
<feature type="transmembrane region" description="Helical" evidence="1">
    <location>
        <begin position="121"/>
        <end position="143"/>
    </location>
</feature>
<dbReference type="PANTHER" id="PTHR43849:SF2">
    <property type="entry name" value="BLL3936 PROTEIN"/>
    <property type="match status" value="1"/>
</dbReference>
<feature type="transmembrane region" description="Helical" evidence="1">
    <location>
        <begin position="42"/>
        <end position="61"/>
    </location>
</feature>
<dbReference type="InterPro" id="IPR010656">
    <property type="entry name" value="DctM"/>
</dbReference>
<keyword evidence="1" id="KW-0812">Transmembrane</keyword>
<feature type="transmembrane region" description="Helical" evidence="1">
    <location>
        <begin position="15"/>
        <end position="36"/>
    </location>
</feature>
<evidence type="ECO:0000256" key="1">
    <source>
        <dbReference type="SAM" id="Phobius"/>
    </source>
</evidence>
<feature type="transmembrane region" description="Helical" evidence="1">
    <location>
        <begin position="482"/>
        <end position="505"/>
    </location>
</feature>
<dbReference type="InterPro" id="IPR011853">
    <property type="entry name" value="TRAP_DctM-Dct_fused"/>
</dbReference>
<sequence length="621" mass="65494">MKSLLDKYGPIRGRFLFLLLVSMSAYHLYSAGFGLLPTEIHHAIHLTFALVAVYIAFPLMGRPSWIDWAMAFLAGGVSGYIALFHDVIAQRGAMVQPYEIVLGVLMIVTVLEAGRRVAGRVLPFLGILFLIYALWGRYAPGVFMHRGFSLNRVIQQMYLTTEGIYGVAVGVSATYVFVFILFGSFLAAGGGVRLFNDLSMALAGSAPGGPAKVAVLASALLGTISGSSVGNVATTGAMTIPMMKRVGYEGRFAGAVEACASTGGQLMPPIMGAGAFVMTQFLGIPYLEIAKAAILPALLYYGAVLSNVHFRAKKKDLAGVDREEIPNTGDVLLRDGHLLLPIVVIIVMLFKNYTPLAAAFWGTVTVVLSASIRSHTRMSLGEILDAMADGAYNALSVAVACGVVGIVVGVATLTALGMTVSVNIMDLAGGSLFLTLVVAMVACLVMGMGLPTTANYIVTSTVIAPALMKLGVLPLAAHMFVFYFGIMADITPPVCLASFTAAGIAKSDPLRTGFTATSIGVVAYILPFAFVYDPIFLLRGEGVGFLPVFAVAVLGVIGMASAIQGWAIDNIGTCSRVVSFLAGLVAFYPDDRARYVAASVILVVWGINGFKLFLKRDILAS</sequence>
<gene>
    <name evidence="3" type="ORF">SAMN06275492_15010</name>
</gene>
<evidence type="ECO:0000313" key="4">
    <source>
        <dbReference type="Proteomes" id="UP000193355"/>
    </source>
</evidence>
<feature type="transmembrane region" description="Helical" evidence="1">
    <location>
        <begin position="331"/>
        <end position="350"/>
    </location>
</feature>
<dbReference type="RefSeq" id="WP_143340943.1">
    <property type="nucleotide sequence ID" value="NZ_FXBB01000050.1"/>
</dbReference>
<name>A0A1X7L9F2_9BACT</name>
<feature type="domain" description="TRAP C4-dicarboxylate transport system permease DctM subunit" evidence="2">
    <location>
        <begin position="105"/>
        <end position="537"/>
    </location>
</feature>
<dbReference type="NCBIfam" id="TIGR02123">
    <property type="entry name" value="TRAP_fused"/>
    <property type="match status" value="1"/>
</dbReference>
<feature type="transmembrane region" description="Helical" evidence="1">
    <location>
        <begin position="163"/>
        <end position="188"/>
    </location>
</feature>
<feature type="transmembrane region" description="Helical" evidence="1">
    <location>
        <begin position="428"/>
        <end position="449"/>
    </location>
</feature>
<dbReference type="PANTHER" id="PTHR43849">
    <property type="entry name" value="BLL3936 PROTEIN"/>
    <property type="match status" value="1"/>
</dbReference>
<dbReference type="EMBL" id="FXBB01000050">
    <property type="protein sequence ID" value="SMG49799.1"/>
    <property type="molecule type" value="Genomic_DNA"/>
</dbReference>
<organism evidence="3 4">
    <name type="scientific">Dethiosulfovibrio salsuginis</name>
    <dbReference type="NCBI Taxonomy" id="561720"/>
    <lineage>
        <taxon>Bacteria</taxon>
        <taxon>Thermotogati</taxon>
        <taxon>Synergistota</taxon>
        <taxon>Synergistia</taxon>
        <taxon>Synergistales</taxon>
        <taxon>Dethiosulfovibrionaceae</taxon>
        <taxon>Dethiosulfovibrio</taxon>
    </lineage>
</organism>
<keyword evidence="1" id="KW-1133">Transmembrane helix</keyword>
<feature type="transmembrane region" description="Helical" evidence="1">
    <location>
        <begin position="392"/>
        <end position="416"/>
    </location>
</feature>
<proteinExistence type="predicted"/>
<dbReference type="Pfam" id="PF06808">
    <property type="entry name" value="DctM"/>
    <property type="match status" value="1"/>
</dbReference>
<feature type="transmembrane region" description="Helical" evidence="1">
    <location>
        <begin position="544"/>
        <end position="563"/>
    </location>
</feature>
<dbReference type="STRING" id="561720.SAMN06275492_15010"/>
<protein>
    <submittedName>
        <fullName evidence="3">TRAP transporter, 4TM/12TM fusion protein</fullName>
    </submittedName>
</protein>
<dbReference type="OrthoDB" id="464at2"/>
<dbReference type="Proteomes" id="UP000193355">
    <property type="component" value="Unassembled WGS sequence"/>
</dbReference>
<feature type="transmembrane region" description="Helical" evidence="1">
    <location>
        <begin position="95"/>
        <end position="114"/>
    </location>
</feature>
<feature type="transmembrane region" description="Helical" evidence="1">
    <location>
        <begin position="68"/>
        <end position="89"/>
    </location>
</feature>
<keyword evidence="1" id="KW-0472">Membrane</keyword>
<feature type="transmembrane region" description="Helical" evidence="1">
    <location>
        <begin position="512"/>
        <end position="532"/>
    </location>
</feature>